<name>A0A1T4LMR1_9BACT</name>
<sequence>MPLFHTCSRQVWQLSLAYMPGSISHRVSDDAVYHSTIMLLFGQVGGPFVHLCHSLRCKSIVIVRQSSMFYATICMQLARNLVHIAGHPKRNCTPSSLAETKKADALWSIRL</sequence>
<evidence type="ECO:0000313" key="2">
    <source>
        <dbReference type="Proteomes" id="UP000190065"/>
    </source>
</evidence>
<accession>A0A1T4LMR1</accession>
<gene>
    <name evidence="1" type="ORF">SAMN02745202_00459</name>
</gene>
<dbReference type="STRING" id="28136.SAMN02745202_00459"/>
<dbReference type="AlphaFoldDB" id="A0A1T4LMR1"/>
<dbReference type="Proteomes" id="UP000190065">
    <property type="component" value="Unassembled WGS sequence"/>
</dbReference>
<protein>
    <submittedName>
        <fullName evidence="1">Uncharacterized protein</fullName>
    </submittedName>
</protein>
<organism evidence="1 2">
    <name type="scientific">Segatella oulorum</name>
    <dbReference type="NCBI Taxonomy" id="28136"/>
    <lineage>
        <taxon>Bacteria</taxon>
        <taxon>Pseudomonadati</taxon>
        <taxon>Bacteroidota</taxon>
        <taxon>Bacteroidia</taxon>
        <taxon>Bacteroidales</taxon>
        <taxon>Prevotellaceae</taxon>
        <taxon>Segatella</taxon>
    </lineage>
</organism>
<dbReference type="EMBL" id="FUXK01000004">
    <property type="protein sequence ID" value="SJZ56019.1"/>
    <property type="molecule type" value="Genomic_DNA"/>
</dbReference>
<proteinExistence type="predicted"/>
<evidence type="ECO:0000313" key="1">
    <source>
        <dbReference type="EMBL" id="SJZ56019.1"/>
    </source>
</evidence>
<reference evidence="1 2" key="1">
    <citation type="submission" date="2017-02" db="EMBL/GenBank/DDBJ databases">
        <authorList>
            <person name="Peterson S.W."/>
        </authorList>
    </citation>
    <scope>NUCLEOTIDE SEQUENCE [LARGE SCALE GENOMIC DNA]</scope>
    <source>
        <strain evidence="1 2">ATCC 43324</strain>
    </source>
</reference>